<dbReference type="Proteomes" id="UP001431209">
    <property type="component" value="Unassembled WGS sequence"/>
</dbReference>
<evidence type="ECO:0000256" key="5">
    <source>
        <dbReference type="ARBA" id="ARBA00022989"/>
    </source>
</evidence>
<evidence type="ECO:0000256" key="1">
    <source>
        <dbReference type="ARBA" id="ARBA00004211"/>
    </source>
</evidence>
<evidence type="ECO:0000256" key="2">
    <source>
        <dbReference type="ARBA" id="ARBA00022448"/>
    </source>
</evidence>
<dbReference type="EMBL" id="JAOPGA020001040">
    <property type="protein sequence ID" value="KAL0484410.1"/>
    <property type="molecule type" value="Genomic_DNA"/>
</dbReference>
<dbReference type="AlphaFoldDB" id="A0AAW2Z8R0"/>
<dbReference type="GO" id="GO:0006906">
    <property type="term" value="P:vesicle fusion"/>
    <property type="evidence" value="ECO:0007669"/>
    <property type="project" value="TreeGrafter"/>
</dbReference>
<dbReference type="GO" id="GO:0005789">
    <property type="term" value="C:endoplasmic reticulum membrane"/>
    <property type="evidence" value="ECO:0007669"/>
    <property type="project" value="TreeGrafter"/>
</dbReference>
<dbReference type="PANTHER" id="PTHR21230">
    <property type="entry name" value="VESICLE TRANSPORT V-SNARE PROTEIN VTI1-RELATED"/>
    <property type="match status" value="1"/>
</dbReference>
<feature type="transmembrane region" description="Helical" evidence="7">
    <location>
        <begin position="210"/>
        <end position="232"/>
    </location>
</feature>
<keyword evidence="10" id="KW-1185">Reference proteome</keyword>
<evidence type="ECO:0000256" key="3">
    <source>
        <dbReference type="ARBA" id="ARBA00022692"/>
    </source>
</evidence>
<keyword evidence="4" id="KW-0653">Protein transport</keyword>
<accession>A0AAW2Z8R0</accession>
<dbReference type="GO" id="GO:0005794">
    <property type="term" value="C:Golgi apparatus"/>
    <property type="evidence" value="ECO:0007669"/>
    <property type="project" value="TreeGrafter"/>
</dbReference>
<keyword evidence="3 7" id="KW-0812">Transmembrane</keyword>
<dbReference type="GO" id="GO:0031902">
    <property type="term" value="C:late endosome membrane"/>
    <property type="evidence" value="ECO:0007669"/>
    <property type="project" value="TreeGrafter"/>
</dbReference>
<comment type="caution">
    <text evidence="9">The sequence shown here is derived from an EMBL/GenBank/DDBJ whole genome shotgun (WGS) entry which is preliminary data.</text>
</comment>
<keyword evidence="6 7" id="KW-0472">Membrane</keyword>
<dbReference type="EMBL" id="JAOPGA020001209">
    <property type="protein sequence ID" value="KAL0486228.1"/>
    <property type="molecule type" value="Genomic_DNA"/>
</dbReference>
<comment type="subcellular location">
    <subcellularLocation>
        <location evidence="1">Membrane</location>
        <topology evidence="1">Single-pass type IV membrane protein</topology>
    </subcellularLocation>
</comment>
<dbReference type="GO" id="GO:0000149">
    <property type="term" value="F:SNARE binding"/>
    <property type="evidence" value="ECO:0007669"/>
    <property type="project" value="TreeGrafter"/>
</dbReference>
<organism evidence="9 10">
    <name type="scientific">Acrasis kona</name>
    <dbReference type="NCBI Taxonomy" id="1008807"/>
    <lineage>
        <taxon>Eukaryota</taxon>
        <taxon>Discoba</taxon>
        <taxon>Heterolobosea</taxon>
        <taxon>Tetramitia</taxon>
        <taxon>Eutetramitia</taxon>
        <taxon>Acrasidae</taxon>
        <taxon>Acrasis</taxon>
    </lineage>
</organism>
<dbReference type="SUPFAM" id="SSF58038">
    <property type="entry name" value="SNARE fusion complex"/>
    <property type="match status" value="1"/>
</dbReference>
<evidence type="ECO:0000313" key="9">
    <source>
        <dbReference type="EMBL" id="KAL0486228.1"/>
    </source>
</evidence>
<dbReference type="GO" id="GO:0015031">
    <property type="term" value="P:protein transport"/>
    <property type="evidence" value="ECO:0007669"/>
    <property type="project" value="UniProtKB-KW"/>
</dbReference>
<reference evidence="9 10" key="1">
    <citation type="submission" date="2024-03" db="EMBL/GenBank/DDBJ databases">
        <title>The Acrasis kona genome and developmental transcriptomes reveal deep origins of eukaryotic multicellular pathways.</title>
        <authorList>
            <person name="Sheikh S."/>
            <person name="Fu C.-J."/>
            <person name="Brown M.W."/>
            <person name="Baldauf S.L."/>
        </authorList>
    </citation>
    <scope>NUCLEOTIDE SEQUENCE [LARGE SCALE GENOMIC DNA]</scope>
    <source>
        <strain evidence="9 10">ATCC MYA-3509</strain>
    </source>
</reference>
<evidence type="ECO:0000313" key="8">
    <source>
        <dbReference type="EMBL" id="KAL0484410.1"/>
    </source>
</evidence>
<dbReference type="GO" id="GO:0012507">
    <property type="term" value="C:ER to Golgi transport vesicle membrane"/>
    <property type="evidence" value="ECO:0007669"/>
    <property type="project" value="TreeGrafter"/>
</dbReference>
<name>A0AAW2Z8R0_9EUKA</name>
<evidence type="ECO:0000313" key="10">
    <source>
        <dbReference type="Proteomes" id="UP001431209"/>
    </source>
</evidence>
<keyword evidence="2" id="KW-0813">Transport</keyword>
<proteinExistence type="predicted"/>
<evidence type="ECO:0000256" key="7">
    <source>
        <dbReference type="SAM" id="Phobius"/>
    </source>
</evidence>
<sequence>MSLVKAQQYEEELKGYENDIREGIIKLRRLKGNDMDRKRGEIEEFFEKSRRNLKKITSLMKTEQNISIKDQMTTIRDSHKQEFKKLRAQLDNIIQQTENRDSVGVNVQETVETIKVEKKKPEEEELNDQLAEQLFGPVFETQKDCLAIIDRLNMKAEETLELGAESAELLRQQREQLIIIDKKMDELGSNTKRAGKELSAFFRKLATDKLIIVVCLLIGLAVIVAVVVKIVYHVVGPEIKKQQQTK</sequence>
<evidence type="ECO:0000256" key="6">
    <source>
        <dbReference type="ARBA" id="ARBA00023136"/>
    </source>
</evidence>
<dbReference type="GO" id="GO:0005484">
    <property type="term" value="F:SNAP receptor activity"/>
    <property type="evidence" value="ECO:0007669"/>
    <property type="project" value="TreeGrafter"/>
</dbReference>
<protein>
    <submittedName>
        <fullName evidence="9">1 TM domain-containing transmembrane protein</fullName>
    </submittedName>
</protein>
<dbReference type="PANTHER" id="PTHR21230:SF79">
    <property type="entry name" value="T-SNARE COILED-COIL HOMOLOGY DOMAIN-CONTAINING PROTEIN"/>
    <property type="match status" value="1"/>
</dbReference>
<keyword evidence="5 7" id="KW-1133">Transmembrane helix</keyword>
<dbReference type="Gene3D" id="1.20.5.110">
    <property type="match status" value="1"/>
</dbReference>
<dbReference type="GO" id="GO:0031201">
    <property type="term" value="C:SNARE complex"/>
    <property type="evidence" value="ECO:0007669"/>
    <property type="project" value="TreeGrafter"/>
</dbReference>
<gene>
    <name evidence="9" type="ORF">AKO1_001899</name>
    <name evidence="8" type="ORF">AKO1_002250</name>
</gene>
<evidence type="ECO:0000256" key="4">
    <source>
        <dbReference type="ARBA" id="ARBA00022927"/>
    </source>
</evidence>